<evidence type="ECO:0000256" key="3">
    <source>
        <dbReference type="ARBA" id="ARBA00022448"/>
    </source>
</evidence>
<reference evidence="11 12" key="1">
    <citation type="journal article" date="2012" name="Genome Biol.">
        <title>The genome of the polar eukaryotic microalga coccomyxa subellipsoidea reveals traits of cold adaptation.</title>
        <authorList>
            <person name="Blanc G."/>
            <person name="Agarkova I."/>
            <person name="Grimwood J."/>
            <person name="Kuo A."/>
            <person name="Brueggeman A."/>
            <person name="Dunigan D."/>
            <person name="Gurnon J."/>
            <person name="Ladunga I."/>
            <person name="Lindquist E."/>
            <person name="Lucas S."/>
            <person name="Pangilinan J."/>
            <person name="Proschold T."/>
            <person name="Salamov A."/>
            <person name="Schmutz J."/>
            <person name="Weeks D."/>
            <person name="Yamada T."/>
            <person name="Claverie J.M."/>
            <person name="Grigoriev I."/>
            <person name="Van Etten J."/>
            <person name="Lomsadze A."/>
            <person name="Borodovsky M."/>
        </authorList>
    </citation>
    <scope>NUCLEOTIDE SEQUENCE [LARGE SCALE GENOMIC DNA]</scope>
    <source>
        <strain evidence="11 12">C-169</strain>
    </source>
</reference>
<evidence type="ECO:0000313" key="11">
    <source>
        <dbReference type="EMBL" id="EIE19103.1"/>
    </source>
</evidence>
<feature type="repeat" description="HEAT" evidence="9">
    <location>
        <begin position="513"/>
        <end position="551"/>
    </location>
</feature>
<comment type="similarity">
    <text evidence="8">Belongs to the importin beta family. Importin beta-2 subfamily.</text>
</comment>
<keyword evidence="4" id="KW-0963">Cytoplasm</keyword>
<dbReference type="PANTHER" id="PTHR10527">
    <property type="entry name" value="IMPORTIN BETA"/>
    <property type="match status" value="1"/>
</dbReference>
<dbReference type="RefSeq" id="XP_005643647.1">
    <property type="nucleotide sequence ID" value="XM_005643590.1"/>
</dbReference>
<dbReference type="Proteomes" id="UP000007264">
    <property type="component" value="Unassembled WGS sequence"/>
</dbReference>
<comment type="caution">
    <text evidence="11">The sequence shown here is derived from an EMBL/GenBank/DDBJ whole genome shotgun (WGS) entry which is preliminary data.</text>
</comment>
<dbReference type="EMBL" id="AGSI01000020">
    <property type="protein sequence ID" value="EIE19103.1"/>
    <property type="molecule type" value="Genomic_DNA"/>
</dbReference>
<evidence type="ECO:0000256" key="4">
    <source>
        <dbReference type="ARBA" id="ARBA00022490"/>
    </source>
</evidence>
<dbReference type="eggNOG" id="KOG2023">
    <property type="taxonomic scope" value="Eukaryota"/>
</dbReference>
<evidence type="ECO:0000256" key="1">
    <source>
        <dbReference type="ARBA" id="ARBA00004123"/>
    </source>
</evidence>
<evidence type="ECO:0000256" key="8">
    <source>
        <dbReference type="ARBA" id="ARBA00038423"/>
    </source>
</evidence>
<keyword evidence="12" id="KW-1185">Reference proteome</keyword>
<dbReference type="GO" id="GO:0005737">
    <property type="term" value="C:cytoplasm"/>
    <property type="evidence" value="ECO:0007669"/>
    <property type="project" value="UniProtKB-SubCell"/>
</dbReference>
<dbReference type="FunFam" id="1.25.10.10:FF:000028">
    <property type="entry name" value="Transportin-1 isoform 1"/>
    <property type="match status" value="1"/>
</dbReference>
<dbReference type="GO" id="GO:0031267">
    <property type="term" value="F:small GTPase binding"/>
    <property type="evidence" value="ECO:0007669"/>
    <property type="project" value="InterPro"/>
</dbReference>
<comment type="subcellular location">
    <subcellularLocation>
        <location evidence="2">Cytoplasm</location>
    </subcellularLocation>
    <subcellularLocation>
        <location evidence="1">Nucleus</location>
    </subcellularLocation>
</comment>
<name>I0YL34_COCSC</name>
<dbReference type="InterPro" id="IPR016024">
    <property type="entry name" value="ARM-type_fold"/>
</dbReference>
<dbReference type="InterPro" id="IPR011989">
    <property type="entry name" value="ARM-like"/>
</dbReference>
<dbReference type="Pfam" id="PF03810">
    <property type="entry name" value="IBN_N"/>
    <property type="match status" value="1"/>
</dbReference>
<dbReference type="InterPro" id="IPR021133">
    <property type="entry name" value="HEAT_type_2"/>
</dbReference>
<keyword evidence="7" id="KW-0539">Nucleus</keyword>
<keyword evidence="6" id="KW-0653">Protein transport</keyword>
<dbReference type="InterPro" id="IPR040122">
    <property type="entry name" value="Importin_beta"/>
</dbReference>
<proteinExistence type="inferred from homology"/>
<organism evidence="11 12">
    <name type="scientific">Coccomyxa subellipsoidea (strain C-169)</name>
    <name type="common">Green microalga</name>
    <dbReference type="NCBI Taxonomy" id="574566"/>
    <lineage>
        <taxon>Eukaryota</taxon>
        <taxon>Viridiplantae</taxon>
        <taxon>Chlorophyta</taxon>
        <taxon>core chlorophytes</taxon>
        <taxon>Trebouxiophyceae</taxon>
        <taxon>Trebouxiophyceae incertae sedis</taxon>
        <taxon>Coccomyxaceae</taxon>
        <taxon>Coccomyxa</taxon>
        <taxon>Coccomyxa subellipsoidea</taxon>
    </lineage>
</organism>
<dbReference type="Gene3D" id="1.25.10.10">
    <property type="entry name" value="Leucine-rich Repeat Variant"/>
    <property type="match status" value="1"/>
</dbReference>
<dbReference type="PROSITE" id="PS50166">
    <property type="entry name" value="IMPORTIN_B_NT"/>
    <property type="match status" value="1"/>
</dbReference>
<gene>
    <name evidence="11" type="ORF">COCSUDRAFT_20065</name>
</gene>
<evidence type="ECO:0000313" key="12">
    <source>
        <dbReference type="Proteomes" id="UP000007264"/>
    </source>
</evidence>
<dbReference type="OrthoDB" id="951172at2759"/>
<dbReference type="GO" id="GO:0006606">
    <property type="term" value="P:protein import into nucleus"/>
    <property type="evidence" value="ECO:0007669"/>
    <property type="project" value="InterPro"/>
</dbReference>
<evidence type="ECO:0000256" key="2">
    <source>
        <dbReference type="ARBA" id="ARBA00004496"/>
    </source>
</evidence>
<keyword evidence="5" id="KW-0677">Repeat</keyword>
<evidence type="ECO:0000256" key="7">
    <source>
        <dbReference type="ARBA" id="ARBA00023242"/>
    </source>
</evidence>
<evidence type="ECO:0000256" key="9">
    <source>
        <dbReference type="PROSITE-ProRule" id="PRU00103"/>
    </source>
</evidence>
<dbReference type="Pfam" id="PF13513">
    <property type="entry name" value="HEAT_EZ"/>
    <property type="match status" value="1"/>
</dbReference>
<evidence type="ECO:0000259" key="10">
    <source>
        <dbReference type="PROSITE" id="PS50166"/>
    </source>
</evidence>
<evidence type="ECO:0000256" key="6">
    <source>
        <dbReference type="ARBA" id="ARBA00022927"/>
    </source>
</evidence>
<dbReference type="SUPFAM" id="SSF48371">
    <property type="entry name" value="ARM repeat"/>
    <property type="match status" value="1"/>
</dbReference>
<feature type="domain" description="Importin N-terminal" evidence="10">
    <location>
        <begin position="34"/>
        <end position="124"/>
    </location>
</feature>
<dbReference type="PROSITE" id="PS50077">
    <property type="entry name" value="HEAT_REPEAT"/>
    <property type="match status" value="1"/>
</dbReference>
<protein>
    <submittedName>
        <fullName evidence="11">ARM repeat-containing protein</fullName>
    </submittedName>
</protein>
<sequence length="929" mass="101396">MPQESSWRPQEAGVHQICYLLAQVQKPGTDQGQILQQLDQCKSYPDFNNYLAFIFAQGDSLPIEVRQSAGLLLKNNLKDHYAATTEEFRKYIKVGKTYTCLPCFGVPSKPLRHVVGTNVAVIVGVGGMPTWPELLMSIVQCLESNDPNALEGALDALYKICEEAPVQMESEVPSEPAGTSQRPSNVLVPRLLALFASPYEDAKCLSVSIMNLLAGGSPSVLAEHMDSLHVRRYLAGLFALAHDPSSEVRKPVCTGLVQLLHLQPERLVPHMHEIIEYMLESTQSGDEGVALESCEFWSAFCEAAVSQPETLSPDVLRPFLGRLVPVLLKNMVYDEYDEEVANVEAAEEAANSGIVVEDKDAEIKPFLPKGATRGEEGGEDDDDGEEVNRWNLRKCSAAGLDVLSTVFGDELLPIVLPIVEQRLRVSCCLPVRQEEDWRERESAILALGAISEGCVSGLLGHLAEMVGVLLPKLLDGRPLVRSITCWALSRYSHWVVQAGAEHNGPGQQQFDTVIAGLLTRVRDNNRHVQEAACSALATLEEVAGPELLPRLPAILKTVAAALSMYGRKNLRILYDAISTLADAVGNALAEPAAMQILMPPLQEKWTAIADNDRDLLPLFECFTSLAQALCSAYEPYAQATFDRCMKILTMQLHARSAAANGQAPAIEPEREFIICSLDLISGLAEGMGPAMEALVAHSTLRNMLVQCCQDVSADVRQSAFALVGDLAKVAPSHFAPSIGDLLALGIANLQPAMLRQESMSACNNACWSLGEIAVKLKPEELAPFATGIVERLVPILQNMNSMPRSIVENSAITLGRVAWVCPGQLAPHLGHFMGPWCSALRSIRDDVEKEHAFLGLCALLRINPEAALGSWVPLCEAVASWRMIQDEGLRNEINVIMQAFRANLVTQWDQYWGALDVPVREKLGIMCGL</sequence>
<accession>I0YL34</accession>
<dbReference type="GO" id="GO:0031981">
    <property type="term" value="C:nuclear lumen"/>
    <property type="evidence" value="ECO:0007669"/>
    <property type="project" value="UniProtKB-ARBA"/>
</dbReference>
<dbReference type="KEGG" id="csl:COCSUDRAFT_20065"/>
<evidence type="ECO:0000256" key="5">
    <source>
        <dbReference type="ARBA" id="ARBA00022737"/>
    </source>
</evidence>
<dbReference type="STRING" id="574566.I0YL34"/>
<dbReference type="GeneID" id="17037033"/>
<dbReference type="InterPro" id="IPR001494">
    <property type="entry name" value="Importin-beta_N"/>
</dbReference>
<dbReference type="AlphaFoldDB" id="I0YL34"/>
<keyword evidence="3" id="KW-0813">Transport</keyword>